<proteinExistence type="predicted"/>
<sequence>MGHKTTSGSHAKMSLPGQAQPNEVFHTILYVIIDYLLLAPNHRRSTRRKAITHLETVPGQGVVRYFGLFYPTVRLICALPEDDLGS</sequence>
<dbReference type="RefSeq" id="XP_070899555.1">
    <property type="nucleotide sequence ID" value="XM_071040048.1"/>
</dbReference>
<comment type="caution">
    <text evidence="2">The sequence shown here is derived from an EMBL/GenBank/DDBJ whole genome shotgun (WGS) entry which is preliminary data.</text>
</comment>
<feature type="transmembrane region" description="Helical" evidence="1">
    <location>
        <begin position="24"/>
        <end position="40"/>
    </location>
</feature>
<keyword evidence="3" id="KW-1185">Reference proteome</keyword>
<evidence type="ECO:0000313" key="3">
    <source>
        <dbReference type="Proteomes" id="UP001610444"/>
    </source>
</evidence>
<organism evidence="2 3">
    <name type="scientific">Aspergillus pseudodeflectus</name>
    <dbReference type="NCBI Taxonomy" id="176178"/>
    <lineage>
        <taxon>Eukaryota</taxon>
        <taxon>Fungi</taxon>
        <taxon>Dikarya</taxon>
        <taxon>Ascomycota</taxon>
        <taxon>Pezizomycotina</taxon>
        <taxon>Eurotiomycetes</taxon>
        <taxon>Eurotiomycetidae</taxon>
        <taxon>Eurotiales</taxon>
        <taxon>Aspergillaceae</taxon>
        <taxon>Aspergillus</taxon>
        <taxon>Aspergillus subgen. Nidulantes</taxon>
    </lineage>
</organism>
<accession>A0ABR4KF50</accession>
<gene>
    <name evidence="2" type="ORF">BJX68DRAFT_236603</name>
</gene>
<keyword evidence="1" id="KW-0472">Membrane</keyword>
<name>A0ABR4KF50_9EURO</name>
<keyword evidence="1" id="KW-1133">Transmembrane helix</keyword>
<dbReference type="Proteomes" id="UP001610444">
    <property type="component" value="Unassembled WGS sequence"/>
</dbReference>
<evidence type="ECO:0000256" key="1">
    <source>
        <dbReference type="SAM" id="Phobius"/>
    </source>
</evidence>
<protein>
    <submittedName>
        <fullName evidence="2">Uncharacterized protein</fullName>
    </submittedName>
</protein>
<dbReference type="EMBL" id="JBFXLR010000019">
    <property type="protein sequence ID" value="KAL2850912.1"/>
    <property type="molecule type" value="Genomic_DNA"/>
</dbReference>
<evidence type="ECO:0000313" key="2">
    <source>
        <dbReference type="EMBL" id="KAL2850912.1"/>
    </source>
</evidence>
<reference evidence="2 3" key="1">
    <citation type="submission" date="2024-07" db="EMBL/GenBank/DDBJ databases">
        <title>Section-level genome sequencing and comparative genomics of Aspergillus sections Usti and Cavernicolus.</title>
        <authorList>
            <consortium name="Lawrence Berkeley National Laboratory"/>
            <person name="Nybo J.L."/>
            <person name="Vesth T.C."/>
            <person name="Theobald S."/>
            <person name="Frisvad J.C."/>
            <person name="Larsen T.O."/>
            <person name="Kjaerboelling I."/>
            <person name="Rothschild-Mancinelli K."/>
            <person name="Lyhne E.K."/>
            <person name="Kogle M.E."/>
            <person name="Barry K."/>
            <person name="Clum A."/>
            <person name="Na H."/>
            <person name="Ledsgaard L."/>
            <person name="Lin J."/>
            <person name="Lipzen A."/>
            <person name="Kuo A."/>
            <person name="Riley R."/>
            <person name="Mondo S."/>
            <person name="LaButti K."/>
            <person name="Haridas S."/>
            <person name="Pangalinan J."/>
            <person name="Salamov A.A."/>
            <person name="Simmons B.A."/>
            <person name="Magnuson J.K."/>
            <person name="Chen J."/>
            <person name="Drula E."/>
            <person name="Henrissat B."/>
            <person name="Wiebenga A."/>
            <person name="Lubbers R.J."/>
            <person name="Gomes A.C."/>
            <person name="Macurrencykelacurrency M.R."/>
            <person name="Stajich J."/>
            <person name="Grigoriev I.V."/>
            <person name="Mortensen U.H."/>
            <person name="De vries R.P."/>
            <person name="Baker S.E."/>
            <person name="Andersen M.R."/>
        </authorList>
    </citation>
    <scope>NUCLEOTIDE SEQUENCE [LARGE SCALE GENOMIC DNA]</scope>
    <source>
        <strain evidence="2 3">CBS 756.74</strain>
    </source>
</reference>
<dbReference type="GeneID" id="98155212"/>
<keyword evidence="1" id="KW-0812">Transmembrane</keyword>